<proteinExistence type="predicted"/>
<keyword evidence="2" id="KW-1185">Reference proteome</keyword>
<accession>A0AAD2HRJ1</accession>
<sequence>SPDPRPSLGFYRPRGVEPTWECSENRQNGLFIEYVSWVVNYNAEAKKLYVVGNADGTVSTTSIGDIAGYLAHVLTQHPPAVLENKILRIEGDRIPGYRSLGPLFGAQVETVETMEGEMPHFKLFLMDLADRGVATTGHGVEGVSDEEASRSGNALWAGHRWETIRDFYSL</sequence>
<dbReference type="Proteomes" id="UP001295794">
    <property type="component" value="Unassembled WGS sequence"/>
</dbReference>
<evidence type="ECO:0000313" key="1">
    <source>
        <dbReference type="EMBL" id="CAK5280813.1"/>
    </source>
</evidence>
<comment type="caution">
    <text evidence="1">The sequence shown here is derived from an EMBL/GenBank/DDBJ whole genome shotgun (WGS) entry which is preliminary data.</text>
</comment>
<organism evidence="1 2">
    <name type="scientific">Mycena citricolor</name>
    <dbReference type="NCBI Taxonomy" id="2018698"/>
    <lineage>
        <taxon>Eukaryota</taxon>
        <taxon>Fungi</taxon>
        <taxon>Dikarya</taxon>
        <taxon>Basidiomycota</taxon>
        <taxon>Agaricomycotina</taxon>
        <taxon>Agaricomycetes</taxon>
        <taxon>Agaricomycetidae</taxon>
        <taxon>Agaricales</taxon>
        <taxon>Marasmiineae</taxon>
        <taxon>Mycenaceae</taxon>
        <taxon>Mycena</taxon>
    </lineage>
</organism>
<name>A0AAD2HRJ1_9AGAR</name>
<reference evidence="1" key="1">
    <citation type="submission" date="2023-11" db="EMBL/GenBank/DDBJ databases">
        <authorList>
            <person name="De Vega J J."/>
            <person name="De Vega J J."/>
        </authorList>
    </citation>
    <scope>NUCLEOTIDE SEQUENCE</scope>
</reference>
<protein>
    <submittedName>
        <fullName evidence="1">Uncharacterized protein</fullName>
    </submittedName>
</protein>
<dbReference type="AlphaFoldDB" id="A0AAD2HRJ1"/>
<gene>
    <name evidence="1" type="ORF">MYCIT1_LOCUS31468</name>
</gene>
<dbReference type="EMBL" id="CAVNYO010000440">
    <property type="protein sequence ID" value="CAK5280813.1"/>
    <property type="molecule type" value="Genomic_DNA"/>
</dbReference>
<feature type="non-terminal residue" evidence="1">
    <location>
        <position position="170"/>
    </location>
</feature>
<evidence type="ECO:0000313" key="2">
    <source>
        <dbReference type="Proteomes" id="UP001295794"/>
    </source>
</evidence>